<gene>
    <name evidence="1" type="ORF">GGX14DRAFT_403826</name>
</gene>
<dbReference type="AlphaFoldDB" id="A0AAD6UZ17"/>
<name>A0AAD6UZ17_9AGAR</name>
<accession>A0AAD6UZ17</accession>
<evidence type="ECO:0000313" key="2">
    <source>
        <dbReference type="Proteomes" id="UP001219525"/>
    </source>
</evidence>
<protein>
    <submittedName>
        <fullName evidence="1">Uncharacterized protein</fullName>
    </submittedName>
</protein>
<organism evidence="1 2">
    <name type="scientific">Mycena pura</name>
    <dbReference type="NCBI Taxonomy" id="153505"/>
    <lineage>
        <taxon>Eukaryota</taxon>
        <taxon>Fungi</taxon>
        <taxon>Dikarya</taxon>
        <taxon>Basidiomycota</taxon>
        <taxon>Agaricomycotina</taxon>
        <taxon>Agaricomycetes</taxon>
        <taxon>Agaricomycetidae</taxon>
        <taxon>Agaricales</taxon>
        <taxon>Marasmiineae</taxon>
        <taxon>Mycenaceae</taxon>
        <taxon>Mycena</taxon>
    </lineage>
</organism>
<sequence length="198" mass="22068">MTVGPVNGPANSPTFKNAPTIFTTLLTKLGPTVIAAKALLFLRIPAIMNSFSLQTAKRALTFALVLRTQREKGNVGGEMKKPNQKYSCRSKAAVDSKDCGMNVWVSETRKCFPNGFSQALTAHFEFEFCVFGLICTFLRHSERSSPHISSSRRDLFFRTSPCFRRLAASIADKKRVIGCYRVVYRIEGLAVSVTQTFR</sequence>
<dbReference type="Proteomes" id="UP001219525">
    <property type="component" value="Unassembled WGS sequence"/>
</dbReference>
<reference evidence="1" key="1">
    <citation type="submission" date="2023-03" db="EMBL/GenBank/DDBJ databases">
        <title>Massive genome expansion in bonnet fungi (Mycena s.s.) driven by repeated elements and novel gene families across ecological guilds.</title>
        <authorList>
            <consortium name="Lawrence Berkeley National Laboratory"/>
            <person name="Harder C.B."/>
            <person name="Miyauchi S."/>
            <person name="Viragh M."/>
            <person name="Kuo A."/>
            <person name="Thoen E."/>
            <person name="Andreopoulos B."/>
            <person name="Lu D."/>
            <person name="Skrede I."/>
            <person name="Drula E."/>
            <person name="Henrissat B."/>
            <person name="Morin E."/>
            <person name="Kohler A."/>
            <person name="Barry K."/>
            <person name="LaButti K."/>
            <person name="Morin E."/>
            <person name="Salamov A."/>
            <person name="Lipzen A."/>
            <person name="Mereny Z."/>
            <person name="Hegedus B."/>
            <person name="Baldrian P."/>
            <person name="Stursova M."/>
            <person name="Weitz H."/>
            <person name="Taylor A."/>
            <person name="Grigoriev I.V."/>
            <person name="Nagy L.G."/>
            <person name="Martin F."/>
            <person name="Kauserud H."/>
        </authorList>
    </citation>
    <scope>NUCLEOTIDE SEQUENCE</scope>
    <source>
        <strain evidence="1">9144</strain>
    </source>
</reference>
<proteinExistence type="predicted"/>
<dbReference type="EMBL" id="JARJCW010000089">
    <property type="protein sequence ID" value="KAJ7195616.1"/>
    <property type="molecule type" value="Genomic_DNA"/>
</dbReference>
<evidence type="ECO:0000313" key="1">
    <source>
        <dbReference type="EMBL" id="KAJ7195616.1"/>
    </source>
</evidence>
<comment type="caution">
    <text evidence="1">The sequence shown here is derived from an EMBL/GenBank/DDBJ whole genome shotgun (WGS) entry which is preliminary data.</text>
</comment>
<keyword evidence="2" id="KW-1185">Reference proteome</keyword>